<dbReference type="KEGG" id="tra:Trad_1324"/>
<feature type="transmembrane region" description="Helical" evidence="1">
    <location>
        <begin position="475"/>
        <end position="495"/>
    </location>
</feature>
<keyword evidence="1" id="KW-0812">Transmembrane</keyword>
<evidence type="ECO:0000313" key="2">
    <source>
        <dbReference type="EMBL" id="ADI14446.1"/>
    </source>
</evidence>
<dbReference type="RefSeq" id="WP_013177816.1">
    <property type="nucleotide sequence ID" value="NC_014221.1"/>
</dbReference>
<organism evidence="2 3">
    <name type="scientific">Truepera radiovictrix (strain DSM 17093 / CIP 108686 / LMG 22925 / RQ-24)</name>
    <dbReference type="NCBI Taxonomy" id="649638"/>
    <lineage>
        <taxon>Bacteria</taxon>
        <taxon>Thermotogati</taxon>
        <taxon>Deinococcota</taxon>
        <taxon>Deinococci</taxon>
        <taxon>Trueperales</taxon>
        <taxon>Trueperaceae</taxon>
        <taxon>Truepera</taxon>
    </lineage>
</organism>
<feature type="transmembrane region" description="Helical" evidence="1">
    <location>
        <begin position="305"/>
        <end position="325"/>
    </location>
</feature>
<proteinExistence type="predicted"/>
<feature type="transmembrane region" description="Helical" evidence="1">
    <location>
        <begin position="237"/>
        <end position="256"/>
    </location>
</feature>
<dbReference type="eggNOG" id="ENOG502Z82D">
    <property type="taxonomic scope" value="Bacteria"/>
</dbReference>
<name>D7CWP7_TRURR</name>
<keyword evidence="3" id="KW-1185">Reference proteome</keyword>
<dbReference type="OrthoDB" id="582250at2"/>
<evidence type="ECO:0008006" key="4">
    <source>
        <dbReference type="Google" id="ProtNLM"/>
    </source>
</evidence>
<gene>
    <name evidence="2" type="ordered locus">Trad_1324</name>
</gene>
<feature type="transmembrane region" description="Helical" evidence="1">
    <location>
        <begin position="148"/>
        <end position="173"/>
    </location>
</feature>
<feature type="transmembrane region" description="Helical" evidence="1">
    <location>
        <begin position="450"/>
        <end position="469"/>
    </location>
</feature>
<dbReference type="AlphaFoldDB" id="D7CWP7"/>
<reference evidence="2 3" key="2">
    <citation type="journal article" date="2011" name="Stand. Genomic Sci.">
        <title>Complete genome sequence of Truepera radiovictrix type strain (RQ-24).</title>
        <authorList>
            <person name="Ivanova N."/>
            <person name="Rohde C."/>
            <person name="Munk C."/>
            <person name="Nolan M."/>
            <person name="Lucas S."/>
            <person name="Del Rio T.G."/>
            <person name="Tice H."/>
            <person name="Deshpande S."/>
            <person name="Cheng J.F."/>
            <person name="Tapia R."/>
            <person name="Han C."/>
            <person name="Goodwin L."/>
            <person name="Pitluck S."/>
            <person name="Liolios K."/>
            <person name="Mavromatis K."/>
            <person name="Mikhailova N."/>
            <person name="Pati A."/>
            <person name="Chen A."/>
            <person name="Palaniappan K."/>
            <person name="Land M."/>
            <person name="Hauser L."/>
            <person name="Chang Y.J."/>
            <person name="Jeffries C.D."/>
            <person name="Brambilla E."/>
            <person name="Rohde M."/>
            <person name="Goker M."/>
            <person name="Tindall B.J."/>
            <person name="Woyke T."/>
            <person name="Bristow J."/>
            <person name="Eisen J.A."/>
            <person name="Markowitz V."/>
            <person name="Hugenholtz P."/>
            <person name="Kyrpides N.C."/>
            <person name="Klenk H.P."/>
            <person name="Lapidus A."/>
        </authorList>
    </citation>
    <scope>NUCLEOTIDE SEQUENCE [LARGE SCALE GENOMIC DNA]</scope>
    <source>
        <strain evidence="3">DSM 17093 / CIP 108686 / LMG 22925 / RQ-24</strain>
    </source>
</reference>
<sequence length="504" mass="54780">MRPGSWLWLVRHDLRLGWRDLAARWNPRLVAALVLGALGVVHLVLWLLLREVRLELSDELHTALLWVVTGGLALAFVLALGFGMNRSLLMLFERGDLDLLLSSPVSARAVFASRATGVALSVLLAFAPFVVPLVSAGVMLGLPRLLGLYPALLALALVASSLGLLVVLCLVRLVGARATRTLTQILSSLVGAALFLAYYFVLLTGWRPPWQLGDGAPLPGPDSPLWWPARAALAEPLPLAIGLMLGAGLFWLTVALTHRRFVAGTQAALSVRRRAAAHRGSLRFRGGLLWVVFAKEWRLLRRDPYLLSQTLLQVLYLIPLAFFLFRGEDGFTGLPPGALGVGVVLLAGTLASTLTRICVAAEDAPELLAAAPLPRGRLRWLKLGAALTPLWLLCLPLVTTLALRGTPGWWWILLGFAGMTLSVGVINVWSAHPIPRSDLFKRQGYRDRDVVLTLIEALLIFAWLGATWGLVVGAWWGWLALALGLLLPGVAYGRYREQGSGLSY</sequence>
<accession>D7CWP7</accession>
<feature type="transmembrane region" description="Helical" evidence="1">
    <location>
        <begin position="337"/>
        <end position="359"/>
    </location>
</feature>
<reference evidence="3" key="1">
    <citation type="submission" date="2010-05" db="EMBL/GenBank/DDBJ databases">
        <title>The complete genome of Truepera radiovictris DSM 17093.</title>
        <authorList>
            <consortium name="US DOE Joint Genome Institute (JGI-PGF)"/>
            <person name="Lucas S."/>
            <person name="Copeland A."/>
            <person name="Lapidus A."/>
            <person name="Glavina del Rio T."/>
            <person name="Dalin E."/>
            <person name="Tice H."/>
            <person name="Bruce D."/>
            <person name="Goodwin L."/>
            <person name="Pitluck S."/>
            <person name="Kyrpides N."/>
            <person name="Mavromatis K."/>
            <person name="Ovchinnikova G."/>
            <person name="Munk A.C."/>
            <person name="Detter J.C."/>
            <person name="Han C."/>
            <person name="Tapia R."/>
            <person name="Land M."/>
            <person name="Hauser L."/>
            <person name="Markowitz V."/>
            <person name="Cheng J.-F."/>
            <person name="Hugenholtz P."/>
            <person name="Woyke T."/>
            <person name="Wu D."/>
            <person name="Tindall B."/>
            <person name="Pomrenke H.G."/>
            <person name="Brambilla E."/>
            <person name="Klenk H.-P."/>
            <person name="Eisen J.A."/>
        </authorList>
    </citation>
    <scope>NUCLEOTIDE SEQUENCE [LARGE SCALE GENOMIC DNA]</scope>
    <source>
        <strain evidence="3">DSM 17093 / CIP 108686 / LMG 22925 / RQ-24</strain>
    </source>
</reference>
<feature type="transmembrane region" description="Helical" evidence="1">
    <location>
        <begin position="29"/>
        <end position="49"/>
    </location>
</feature>
<feature type="transmembrane region" description="Helical" evidence="1">
    <location>
        <begin position="185"/>
        <end position="206"/>
    </location>
</feature>
<keyword evidence="1" id="KW-0472">Membrane</keyword>
<dbReference type="STRING" id="649638.Trad_1324"/>
<dbReference type="EMBL" id="CP002049">
    <property type="protein sequence ID" value="ADI14446.1"/>
    <property type="molecule type" value="Genomic_DNA"/>
</dbReference>
<feature type="transmembrane region" description="Helical" evidence="1">
    <location>
        <begin position="380"/>
        <end position="403"/>
    </location>
</feature>
<dbReference type="HOGENOM" id="CLU_532967_0_0_0"/>
<keyword evidence="1" id="KW-1133">Transmembrane helix</keyword>
<dbReference type="Proteomes" id="UP000000379">
    <property type="component" value="Chromosome"/>
</dbReference>
<evidence type="ECO:0000313" key="3">
    <source>
        <dbReference type="Proteomes" id="UP000000379"/>
    </source>
</evidence>
<feature type="transmembrane region" description="Helical" evidence="1">
    <location>
        <begin position="409"/>
        <end position="429"/>
    </location>
</feature>
<evidence type="ECO:0000256" key="1">
    <source>
        <dbReference type="SAM" id="Phobius"/>
    </source>
</evidence>
<feature type="transmembrane region" description="Helical" evidence="1">
    <location>
        <begin position="64"/>
        <end position="84"/>
    </location>
</feature>
<feature type="transmembrane region" description="Helical" evidence="1">
    <location>
        <begin position="118"/>
        <end position="142"/>
    </location>
</feature>
<protein>
    <recommendedName>
        <fullName evidence="4">ABC-2 type transport system permease protein</fullName>
    </recommendedName>
</protein>